<gene>
    <name evidence="1" type="ORF">NPIL_495661</name>
</gene>
<sequence>MSSNITTFNRKKGKVKVQITKLSNWKETKNLMDIAAHLNVLEKLQKFDVLKTAYFESAKDEEINEIGILIAEMDSNIQDLEARFTTLLHNCKSKNENSSDSIHNGNNTEKIEATASVAIKLSEILLHVFFGKIDEWSLFQIQFIEV</sequence>
<reference evidence="1" key="1">
    <citation type="submission" date="2020-08" db="EMBL/GenBank/DDBJ databases">
        <title>Multicomponent nature underlies the extraordinary mechanical properties of spider dragline silk.</title>
        <authorList>
            <person name="Kono N."/>
            <person name="Nakamura H."/>
            <person name="Mori M."/>
            <person name="Yoshida Y."/>
            <person name="Ohtoshi R."/>
            <person name="Malay A.D."/>
            <person name="Moran D.A.P."/>
            <person name="Tomita M."/>
            <person name="Numata K."/>
            <person name="Arakawa K."/>
        </authorList>
    </citation>
    <scope>NUCLEOTIDE SEQUENCE</scope>
</reference>
<dbReference type="Proteomes" id="UP000887013">
    <property type="component" value="Unassembled WGS sequence"/>
</dbReference>
<dbReference type="AlphaFoldDB" id="A0A8X6NZP2"/>
<proteinExistence type="predicted"/>
<comment type="caution">
    <text evidence="1">The sequence shown here is derived from an EMBL/GenBank/DDBJ whole genome shotgun (WGS) entry which is preliminary data.</text>
</comment>
<name>A0A8X6NZP2_NEPPI</name>
<dbReference type="EMBL" id="BMAW01110564">
    <property type="protein sequence ID" value="GFT43747.1"/>
    <property type="molecule type" value="Genomic_DNA"/>
</dbReference>
<keyword evidence="2" id="KW-1185">Reference proteome</keyword>
<protein>
    <submittedName>
        <fullName evidence="1">Uncharacterized protein</fullName>
    </submittedName>
</protein>
<evidence type="ECO:0000313" key="2">
    <source>
        <dbReference type="Proteomes" id="UP000887013"/>
    </source>
</evidence>
<organism evidence="1 2">
    <name type="scientific">Nephila pilipes</name>
    <name type="common">Giant wood spider</name>
    <name type="synonym">Nephila maculata</name>
    <dbReference type="NCBI Taxonomy" id="299642"/>
    <lineage>
        <taxon>Eukaryota</taxon>
        <taxon>Metazoa</taxon>
        <taxon>Ecdysozoa</taxon>
        <taxon>Arthropoda</taxon>
        <taxon>Chelicerata</taxon>
        <taxon>Arachnida</taxon>
        <taxon>Araneae</taxon>
        <taxon>Araneomorphae</taxon>
        <taxon>Entelegynae</taxon>
        <taxon>Araneoidea</taxon>
        <taxon>Nephilidae</taxon>
        <taxon>Nephila</taxon>
    </lineage>
</organism>
<accession>A0A8X6NZP2</accession>
<evidence type="ECO:0000313" key="1">
    <source>
        <dbReference type="EMBL" id="GFT43747.1"/>
    </source>
</evidence>